<dbReference type="SUPFAM" id="SSF53850">
    <property type="entry name" value="Periplasmic binding protein-like II"/>
    <property type="match status" value="1"/>
</dbReference>
<dbReference type="NCBIfam" id="NF037995">
    <property type="entry name" value="TRAP_S1"/>
    <property type="match status" value="1"/>
</dbReference>
<comment type="caution">
    <text evidence="5">The sequence shown here is derived from an EMBL/GenBank/DDBJ whole genome shotgun (WGS) entry which is preliminary data.</text>
</comment>
<keyword evidence="2" id="KW-0813">Transport</keyword>
<proteinExistence type="inferred from homology"/>
<evidence type="ECO:0000313" key="6">
    <source>
        <dbReference type="Proteomes" id="UP001497045"/>
    </source>
</evidence>
<dbReference type="Gene3D" id="3.40.190.170">
    <property type="entry name" value="Bacterial extracellular solute-binding protein, family 7"/>
    <property type="match status" value="1"/>
</dbReference>
<dbReference type="InterPro" id="IPR038404">
    <property type="entry name" value="TRAP_DctP_sf"/>
</dbReference>
<dbReference type="PROSITE" id="PS51257">
    <property type="entry name" value="PROKAR_LIPOPROTEIN"/>
    <property type="match status" value="1"/>
</dbReference>
<keyword evidence="3 4" id="KW-0732">Signal</keyword>
<dbReference type="InterPro" id="IPR018389">
    <property type="entry name" value="DctP_fam"/>
</dbReference>
<evidence type="ECO:0000256" key="3">
    <source>
        <dbReference type="ARBA" id="ARBA00022729"/>
    </source>
</evidence>
<dbReference type="PANTHER" id="PTHR33376">
    <property type="match status" value="1"/>
</dbReference>
<evidence type="ECO:0000256" key="2">
    <source>
        <dbReference type="ARBA" id="ARBA00022448"/>
    </source>
</evidence>
<dbReference type="Proteomes" id="UP001497045">
    <property type="component" value="Unassembled WGS sequence"/>
</dbReference>
<comment type="similarity">
    <text evidence="1">Belongs to the bacterial solute-binding protein 7 family.</text>
</comment>
<evidence type="ECO:0000313" key="5">
    <source>
        <dbReference type="EMBL" id="MEL1251323.1"/>
    </source>
</evidence>
<reference evidence="5 6" key="1">
    <citation type="submission" date="2024-04" db="EMBL/GenBank/DDBJ databases">
        <title>Aurantiacibacter sp. DGU6 16S ribosomal RNA gene Genome sequencing and assembly.</title>
        <authorList>
            <person name="Park S."/>
        </authorList>
    </citation>
    <scope>NUCLEOTIDE SEQUENCE [LARGE SCALE GENOMIC DNA]</scope>
    <source>
        <strain evidence="5 6">DGU6</strain>
    </source>
</reference>
<dbReference type="Pfam" id="PF03480">
    <property type="entry name" value="DctP"/>
    <property type="match status" value="1"/>
</dbReference>
<feature type="signal peptide" evidence="4">
    <location>
        <begin position="1"/>
        <end position="17"/>
    </location>
</feature>
<gene>
    <name evidence="5" type="primary">dctP</name>
    <name evidence="5" type="ORF">AAEO60_11630</name>
</gene>
<protein>
    <submittedName>
        <fullName evidence="5">TRAP transporter substrate-binding protein DctP</fullName>
    </submittedName>
</protein>
<evidence type="ECO:0000256" key="1">
    <source>
        <dbReference type="ARBA" id="ARBA00009023"/>
    </source>
</evidence>
<keyword evidence="6" id="KW-1185">Reference proteome</keyword>
<organism evidence="5 6">
    <name type="scientific">Aurantiacibacter gilvus</name>
    <dbReference type="NCBI Taxonomy" id="3139141"/>
    <lineage>
        <taxon>Bacteria</taxon>
        <taxon>Pseudomonadati</taxon>
        <taxon>Pseudomonadota</taxon>
        <taxon>Alphaproteobacteria</taxon>
        <taxon>Sphingomonadales</taxon>
        <taxon>Erythrobacteraceae</taxon>
        <taxon>Aurantiacibacter</taxon>
    </lineage>
</organism>
<dbReference type="PANTHER" id="PTHR33376:SF7">
    <property type="entry name" value="C4-DICARBOXYLATE-BINDING PROTEIN DCTB"/>
    <property type="match status" value="1"/>
</dbReference>
<dbReference type="RefSeq" id="WP_341673881.1">
    <property type="nucleotide sequence ID" value="NZ_JBBYHV010000002.1"/>
</dbReference>
<feature type="chain" id="PRO_5047417622" evidence="4">
    <location>
        <begin position="18"/>
        <end position="343"/>
    </location>
</feature>
<dbReference type="EMBL" id="JBBYHV010000002">
    <property type="protein sequence ID" value="MEL1251323.1"/>
    <property type="molecule type" value="Genomic_DNA"/>
</dbReference>
<evidence type="ECO:0000256" key="4">
    <source>
        <dbReference type="SAM" id="SignalP"/>
    </source>
</evidence>
<name>A0ABU9IFY9_9SPHN</name>
<sequence length="343" mass="37826">MRYLLALLALLALSACAREVPEGVTELTYATPYPPSHPFSQADQRWMDYVEEESQGRLVIRPIWSGALLSADMSMEELRHGVADIGLITPIYVRGGTHLLRIQTGFYSGADSVASQVALYRCMEARVPQFAEELEGLEVLAVQGGLMPGILTRDRPLTSLEDLRGLRIRAPTELLPVLRELGADPVNMPMGEVYSALAKGVIDGVVAPPDTFRALHFTEVARYYFELKVPRGAYPARAMGTARWNSLEDWQREVLERSSAVWEAALAEEILASEQVGRDAGEGIVQYTYPSEAEQQAFDELYLGEGRANAVALSRFGIDGLQAYRVARESITARDQISCGDQS</sequence>
<accession>A0ABU9IFY9</accession>